<feature type="compositionally biased region" description="Polar residues" evidence="1">
    <location>
        <begin position="206"/>
        <end position="223"/>
    </location>
</feature>
<dbReference type="Proteomes" id="UP000696485">
    <property type="component" value="Unassembled WGS sequence"/>
</dbReference>
<feature type="compositionally biased region" description="Acidic residues" evidence="1">
    <location>
        <begin position="153"/>
        <end position="162"/>
    </location>
</feature>
<feature type="compositionally biased region" description="Low complexity" evidence="1">
    <location>
        <begin position="349"/>
        <end position="374"/>
    </location>
</feature>
<name>A0A9P5VL83_9FUNG</name>
<feature type="compositionally biased region" description="Low complexity" evidence="1">
    <location>
        <begin position="579"/>
        <end position="607"/>
    </location>
</feature>
<feature type="region of interest" description="Disordered" evidence="1">
    <location>
        <begin position="396"/>
        <end position="433"/>
    </location>
</feature>
<sequence length="686" mass="75266">MTPAFQSQIRDELRIRKLALSYFGHQGIQDLAVLGAILGNNIREIGRYKVTCNGSLVQGQYTIYELVHFGILFATGRTKTRCTRRRRHLVRENIKQQQQQHTSQTGSGSDKQEGETTATVTRIYPTMLANLFPAVVFKALRTKSRQLPRLSEENSDDEEQEESSSSSSLPLRRFRRRSSSGCSASGSGDYSTFASSSMFLRRDSTDSTASGHSITHTNNTSTDIHQDPFLVSAGSVVTLLIKNRLHRVRDLPMPRELCFMGAVSLPLPPALRAMHVAWTMDFLATKAITQRRARSQQQQGVRDQGYDVMDSANTAPLGGLEFRQEVYAHKMAIARTVRAQQLKHRQQQDQKSAAPSQSSSSSSSSSPAQPQPQQNRLSLSMGQPRHSFLIPAQINEEQEEEEDFDGSVSEAARVSSEIQSSSPPSPTLSFYPSAHNATKTPCAAAATATATTASNTANTGNTTTATSNHTRSIRQSKRLMQQILSLENKVPRSVRKWAVVARTCFSHELVAEDRLVQEWVDKQRIEVVLACGGYPRQQQLQQQRLSFGEAATQGDGVSGMLAPSQQQASERDGVTQGRSNASTPTNNTSTTPSTSTTTSSSATITSPSFLGSSLGRMGFAEGIRLGNNNNSQYGYGEMVSRPTSGVHAGADNRMSASQQMLSMHLWLSVLVSPLSPQQMVYDQFME</sequence>
<feature type="region of interest" description="Disordered" evidence="1">
    <location>
        <begin position="204"/>
        <end position="224"/>
    </location>
</feature>
<dbReference type="EMBL" id="JAAAUY010000362">
    <property type="protein sequence ID" value="KAF9330899.1"/>
    <property type="molecule type" value="Genomic_DNA"/>
</dbReference>
<evidence type="ECO:0000313" key="3">
    <source>
        <dbReference type="Proteomes" id="UP000696485"/>
    </source>
</evidence>
<accession>A0A9P5VL83</accession>
<feature type="compositionally biased region" description="Low complexity" evidence="1">
    <location>
        <begin position="179"/>
        <end position="190"/>
    </location>
</feature>
<feature type="region of interest" description="Disordered" evidence="1">
    <location>
        <begin position="91"/>
        <end position="117"/>
    </location>
</feature>
<organism evidence="2 3">
    <name type="scientific">Podila minutissima</name>
    <dbReference type="NCBI Taxonomy" id="64525"/>
    <lineage>
        <taxon>Eukaryota</taxon>
        <taxon>Fungi</taxon>
        <taxon>Fungi incertae sedis</taxon>
        <taxon>Mucoromycota</taxon>
        <taxon>Mortierellomycotina</taxon>
        <taxon>Mortierellomycetes</taxon>
        <taxon>Mortierellales</taxon>
        <taxon>Mortierellaceae</taxon>
        <taxon>Podila</taxon>
    </lineage>
</organism>
<gene>
    <name evidence="2" type="ORF">BG006_006193</name>
</gene>
<proteinExistence type="predicted"/>
<feature type="compositionally biased region" description="Acidic residues" evidence="1">
    <location>
        <begin position="396"/>
        <end position="405"/>
    </location>
</feature>
<evidence type="ECO:0000256" key="1">
    <source>
        <dbReference type="SAM" id="MobiDB-lite"/>
    </source>
</evidence>
<keyword evidence="3" id="KW-1185">Reference proteome</keyword>
<evidence type="ECO:0000313" key="2">
    <source>
        <dbReference type="EMBL" id="KAF9330899.1"/>
    </source>
</evidence>
<feature type="region of interest" description="Disordered" evidence="1">
    <location>
        <begin position="146"/>
        <end position="190"/>
    </location>
</feature>
<dbReference type="AlphaFoldDB" id="A0A9P5VL83"/>
<feature type="region of interest" description="Disordered" evidence="1">
    <location>
        <begin position="553"/>
        <end position="607"/>
    </location>
</feature>
<comment type="caution">
    <text evidence="2">The sequence shown here is derived from an EMBL/GenBank/DDBJ whole genome shotgun (WGS) entry which is preliminary data.</text>
</comment>
<reference evidence="2" key="1">
    <citation type="journal article" date="2020" name="Fungal Divers.">
        <title>Resolving the Mortierellaceae phylogeny through synthesis of multi-gene phylogenetics and phylogenomics.</title>
        <authorList>
            <person name="Vandepol N."/>
            <person name="Liber J."/>
            <person name="Desiro A."/>
            <person name="Na H."/>
            <person name="Kennedy M."/>
            <person name="Barry K."/>
            <person name="Grigoriev I.V."/>
            <person name="Miller A.N."/>
            <person name="O'Donnell K."/>
            <person name="Stajich J.E."/>
            <person name="Bonito G."/>
        </authorList>
    </citation>
    <scope>NUCLEOTIDE SEQUENCE</scope>
    <source>
        <strain evidence="2">NVP1</strain>
    </source>
</reference>
<feature type="compositionally biased region" description="Low complexity" evidence="1">
    <location>
        <begin position="96"/>
        <end position="109"/>
    </location>
</feature>
<protein>
    <submittedName>
        <fullName evidence="2">Uncharacterized protein</fullName>
    </submittedName>
</protein>
<feature type="region of interest" description="Disordered" evidence="1">
    <location>
        <begin position="338"/>
        <end position="378"/>
    </location>
</feature>